<gene>
    <name evidence="1" type="ORF">ABL_07256</name>
</gene>
<comment type="caution">
    <text evidence="1">The sequence shown here is derived from an EMBL/GenBank/DDBJ whole genome shotgun (WGS) entry which is preliminary data.</text>
</comment>
<organism evidence="1 2">
    <name type="scientific">Aspergillus niger</name>
    <dbReference type="NCBI Taxonomy" id="5061"/>
    <lineage>
        <taxon>Eukaryota</taxon>
        <taxon>Fungi</taxon>
        <taxon>Dikarya</taxon>
        <taxon>Ascomycota</taxon>
        <taxon>Pezizomycotina</taxon>
        <taxon>Eurotiomycetes</taxon>
        <taxon>Eurotiomycetidae</taxon>
        <taxon>Eurotiales</taxon>
        <taxon>Aspergillaceae</taxon>
        <taxon>Aspergillus</taxon>
        <taxon>Aspergillus subgen. Circumdati</taxon>
    </lineage>
</organism>
<dbReference type="VEuPathDB" id="FungiDB:M747DRAFT_356526"/>
<name>A0A100INR8_ASPNG</name>
<sequence>MPVPHYGVWACRPFDYYAEGRGQPTPHIYLYFRDDSSGKRTAAINIKSNGKESRLVYWVDKDFTHPMTDKLDILELGFHLIQDPNNTHNNGNQHRHHDHRHFRYNHYTPQHADLEGLDFYRTKGLVNILAGEILKHDIDGPDNDILDKLEPIIQAAINDENATAYIFGASFGSGIHNIHMNQGSLPKYDNGIYSDGGLLFKFSDGHWEAVFLAFASQRLPTGDDGEAERGSESLLQIIREAVGS</sequence>
<dbReference type="Proteomes" id="UP000068243">
    <property type="component" value="Unassembled WGS sequence"/>
</dbReference>
<dbReference type="OMA" id="DKDFTHP"/>
<dbReference type="VEuPathDB" id="FungiDB:ASPNIDRAFT2_39342"/>
<accession>A0A100INR8</accession>
<protein>
    <submittedName>
        <fullName evidence="1">Uncharacterized protein</fullName>
    </submittedName>
</protein>
<evidence type="ECO:0000313" key="1">
    <source>
        <dbReference type="EMBL" id="GAQ44595.1"/>
    </source>
</evidence>
<dbReference type="EMBL" id="BCMY01000013">
    <property type="protein sequence ID" value="GAQ44595.1"/>
    <property type="molecule type" value="Genomic_DNA"/>
</dbReference>
<dbReference type="VEuPathDB" id="FungiDB:ATCC64974_93620"/>
<proteinExistence type="predicted"/>
<evidence type="ECO:0000313" key="2">
    <source>
        <dbReference type="Proteomes" id="UP000068243"/>
    </source>
</evidence>
<dbReference type="VEuPathDB" id="FungiDB:An11g08790"/>
<reference evidence="2" key="1">
    <citation type="journal article" date="2016" name="Genome Announc.">
        <title>Draft genome sequence of Aspergillus niger strain An76.</title>
        <authorList>
            <person name="Gong W."/>
            <person name="Cheng Z."/>
            <person name="Zhang H."/>
            <person name="Liu L."/>
            <person name="Gao P."/>
            <person name="Wang L."/>
        </authorList>
    </citation>
    <scope>NUCLEOTIDE SEQUENCE [LARGE SCALE GENOMIC DNA]</scope>
    <source>
        <strain evidence="2">An76</strain>
    </source>
</reference>
<dbReference type="InterPro" id="IPR019268">
    <property type="entry name" value="DUF2278"/>
</dbReference>
<dbReference type="AlphaFoldDB" id="A0A100INR8"/>
<dbReference type="OrthoDB" id="2580841at2759"/>
<dbReference type="Pfam" id="PF10042">
    <property type="entry name" value="DUF2278"/>
    <property type="match status" value="1"/>
</dbReference>